<name>A0A1J4K054_9EUKA</name>
<evidence type="ECO:0000256" key="1">
    <source>
        <dbReference type="SAM" id="MobiDB-lite"/>
    </source>
</evidence>
<dbReference type="AlphaFoldDB" id="A0A1J4K054"/>
<dbReference type="GeneID" id="94827692"/>
<keyword evidence="3" id="KW-1185">Reference proteome</keyword>
<accession>A0A1J4K054</accession>
<evidence type="ECO:0000313" key="3">
    <source>
        <dbReference type="Proteomes" id="UP000179807"/>
    </source>
</evidence>
<feature type="compositionally biased region" description="Polar residues" evidence="1">
    <location>
        <begin position="51"/>
        <end position="65"/>
    </location>
</feature>
<dbReference type="RefSeq" id="XP_068357935.1">
    <property type="nucleotide sequence ID" value="XM_068492988.1"/>
</dbReference>
<protein>
    <submittedName>
        <fullName evidence="2">Uncharacterized protein</fullName>
    </submittedName>
</protein>
<proteinExistence type="predicted"/>
<dbReference type="VEuPathDB" id="TrichDB:TRFO_06262"/>
<evidence type="ECO:0000313" key="2">
    <source>
        <dbReference type="EMBL" id="OHT04799.1"/>
    </source>
</evidence>
<dbReference type="EMBL" id="MLAK01000782">
    <property type="protein sequence ID" value="OHT04799.1"/>
    <property type="molecule type" value="Genomic_DNA"/>
</dbReference>
<feature type="region of interest" description="Disordered" evidence="1">
    <location>
        <begin position="1"/>
        <end position="145"/>
    </location>
</feature>
<reference evidence="2" key="1">
    <citation type="submission" date="2016-10" db="EMBL/GenBank/DDBJ databases">
        <authorList>
            <person name="Benchimol M."/>
            <person name="Almeida L.G."/>
            <person name="Vasconcelos A.T."/>
            <person name="Perreira-Neves A."/>
            <person name="Rosa I.A."/>
            <person name="Tasca T."/>
            <person name="Bogo M.R."/>
            <person name="de Souza W."/>
        </authorList>
    </citation>
    <scope>NUCLEOTIDE SEQUENCE [LARGE SCALE GENOMIC DNA]</scope>
    <source>
        <strain evidence="2">K</strain>
    </source>
</reference>
<sequence length="453" mass="51998">MNRVFSARSSPVNRFEFSAPVQSQLQAPRFLKSTAIPVVPPDSSKSKSQSLNQTQGSIPNSSQNIPELPSIEHNNNPPVSTPRQRFAQSQRSPRRPFNKSFGKTMMSTQEVMPYGRKPPKPPRESSVRSYHHPYTASPTESRKSLAAAQPIREYMIHFDKLVEMARDYLKTNPTFSYFNDDCKKLLDIYEIFIIQSSNHFSTNNPDDDPRPTIKTTPIYKAAKNLLGAWAKFIESTNTIENEGLSPYINIINDSFDQLIRTLRFLRRSMPNIRYKTDPHCVSFEQFQNNVLSFQDEINEQILAPKEIRFKTFDANHFHRQITFLMRQIFDIYAHSLPHSCISLAVKIQTRTELSTSIANISSAVLAARKSDEMFNLMKGEIILANQRLTSIFQRMNFPFSVSLIFDKDEKNDKNKTLKSGIKDSKGNNRKDENVDQKVSEEKMNEEKGDPKGE</sequence>
<gene>
    <name evidence="2" type="ORF">TRFO_06262</name>
</gene>
<feature type="compositionally biased region" description="Polar residues" evidence="1">
    <location>
        <begin position="72"/>
        <end position="91"/>
    </location>
</feature>
<comment type="caution">
    <text evidence="2">The sequence shown here is derived from an EMBL/GenBank/DDBJ whole genome shotgun (WGS) entry which is preliminary data.</text>
</comment>
<feature type="region of interest" description="Disordered" evidence="1">
    <location>
        <begin position="413"/>
        <end position="453"/>
    </location>
</feature>
<dbReference type="Proteomes" id="UP000179807">
    <property type="component" value="Unassembled WGS sequence"/>
</dbReference>
<organism evidence="2 3">
    <name type="scientific">Tritrichomonas foetus</name>
    <dbReference type="NCBI Taxonomy" id="1144522"/>
    <lineage>
        <taxon>Eukaryota</taxon>
        <taxon>Metamonada</taxon>
        <taxon>Parabasalia</taxon>
        <taxon>Tritrichomonadida</taxon>
        <taxon>Tritrichomonadidae</taxon>
        <taxon>Tritrichomonas</taxon>
    </lineage>
</organism>